<reference evidence="1 2" key="2">
    <citation type="submission" date="2019-01" db="EMBL/GenBank/DDBJ databases">
        <title>A chromosome length genome reference of the Java medaka (oryzias javanicus).</title>
        <authorList>
            <person name="Herpin A."/>
            <person name="Takehana Y."/>
            <person name="Naruse K."/>
            <person name="Ansai S."/>
            <person name="Kawaguchi M."/>
        </authorList>
    </citation>
    <scope>NUCLEOTIDE SEQUENCE [LARGE SCALE GENOMIC DNA]</scope>
    <source>
        <strain evidence="1">RS831</strain>
        <tissue evidence="1">Whole body</tissue>
    </source>
</reference>
<dbReference type="EMBL" id="CM012448">
    <property type="protein sequence ID" value="RVE65820.1"/>
    <property type="molecule type" value="Genomic_DNA"/>
</dbReference>
<sequence>MDAVDATVAWMRGARRPSGPASTNTAWKRSRPAFPSFLDNIETAAFIRGAARKIKVVVGGAPGSPLMPAKAGPTVKAL</sequence>
<dbReference type="AlphaFoldDB" id="A0A3S2PNP4"/>
<dbReference type="Proteomes" id="UP000283210">
    <property type="component" value="Chromosome 12"/>
</dbReference>
<gene>
    <name evidence="1" type="ORF">OJAV_G00120550</name>
</gene>
<evidence type="ECO:0000313" key="2">
    <source>
        <dbReference type="Proteomes" id="UP000283210"/>
    </source>
</evidence>
<keyword evidence="2" id="KW-1185">Reference proteome</keyword>
<accession>A0A3S2PNP4</accession>
<protein>
    <submittedName>
        <fullName evidence="1">Uncharacterized protein</fullName>
    </submittedName>
</protein>
<proteinExistence type="predicted"/>
<evidence type="ECO:0000313" key="1">
    <source>
        <dbReference type="EMBL" id="RVE65820.1"/>
    </source>
</evidence>
<organism evidence="1 2">
    <name type="scientific">Oryzias javanicus</name>
    <name type="common">Javanese ricefish</name>
    <name type="synonym">Aplocheilus javanicus</name>
    <dbReference type="NCBI Taxonomy" id="123683"/>
    <lineage>
        <taxon>Eukaryota</taxon>
        <taxon>Metazoa</taxon>
        <taxon>Chordata</taxon>
        <taxon>Craniata</taxon>
        <taxon>Vertebrata</taxon>
        <taxon>Euteleostomi</taxon>
        <taxon>Actinopterygii</taxon>
        <taxon>Neopterygii</taxon>
        <taxon>Teleostei</taxon>
        <taxon>Neoteleostei</taxon>
        <taxon>Acanthomorphata</taxon>
        <taxon>Ovalentaria</taxon>
        <taxon>Atherinomorphae</taxon>
        <taxon>Beloniformes</taxon>
        <taxon>Adrianichthyidae</taxon>
        <taxon>Oryziinae</taxon>
        <taxon>Oryzias</taxon>
    </lineage>
</organism>
<name>A0A3S2PNP4_ORYJA</name>
<reference evidence="1 2" key="1">
    <citation type="submission" date="2018-11" db="EMBL/GenBank/DDBJ databases">
        <authorList>
            <person name="Lopez-Roques C."/>
            <person name="Donnadieu C."/>
            <person name="Bouchez O."/>
            <person name="Klopp C."/>
            <person name="Cabau C."/>
            <person name="Zahm M."/>
        </authorList>
    </citation>
    <scope>NUCLEOTIDE SEQUENCE [LARGE SCALE GENOMIC DNA]</scope>
    <source>
        <strain evidence="1">RS831</strain>
        <tissue evidence="1">Whole body</tissue>
    </source>
</reference>